<dbReference type="Pfam" id="PF04542">
    <property type="entry name" value="Sigma70_r2"/>
    <property type="match status" value="1"/>
</dbReference>
<comment type="caution">
    <text evidence="6">The sequence shown here is derived from an EMBL/GenBank/DDBJ whole genome shotgun (WGS) entry which is preliminary data.</text>
</comment>
<accession>A0ABS6JAK8</accession>
<dbReference type="InterPro" id="IPR014284">
    <property type="entry name" value="RNA_pol_sigma-70_dom"/>
</dbReference>
<keyword evidence="1" id="KW-0805">Transcription regulation</keyword>
<dbReference type="InterPro" id="IPR013249">
    <property type="entry name" value="RNA_pol_sigma70_r4_t2"/>
</dbReference>
<organism evidence="6 7">
    <name type="scientific">Evansella tamaricis</name>
    <dbReference type="NCBI Taxonomy" id="2069301"/>
    <lineage>
        <taxon>Bacteria</taxon>
        <taxon>Bacillati</taxon>
        <taxon>Bacillota</taxon>
        <taxon>Bacilli</taxon>
        <taxon>Bacillales</taxon>
        <taxon>Bacillaceae</taxon>
        <taxon>Evansella</taxon>
    </lineage>
</organism>
<gene>
    <name evidence="6" type="ORF">KS419_00360</name>
</gene>
<dbReference type="InterPro" id="IPR007627">
    <property type="entry name" value="RNA_pol_sigma70_r2"/>
</dbReference>
<proteinExistence type="predicted"/>
<dbReference type="NCBIfam" id="TIGR02937">
    <property type="entry name" value="sigma70-ECF"/>
    <property type="match status" value="1"/>
</dbReference>
<dbReference type="Proteomes" id="UP000784880">
    <property type="component" value="Unassembled WGS sequence"/>
</dbReference>
<keyword evidence="3" id="KW-0804">Transcription</keyword>
<sequence length="178" mass="20776">MNDHTIDFSETYSTYYRRLYRISYSITRDVHLAEDVVHDAFIKAMAKAGTMEDETKIGAWLSVITGRMAIDVLRRERKKKGVLMEQEMIDCLGKVMKQNVEEEVETAFFEEEIHTAISKLGHEYRDVLILKVDHGLKEREIATALDLNPSTVKTRIYRARKQLKHLFLEQNEKVQLIS</sequence>
<evidence type="ECO:0000256" key="3">
    <source>
        <dbReference type="ARBA" id="ARBA00023163"/>
    </source>
</evidence>
<dbReference type="PANTHER" id="PTHR43133">
    <property type="entry name" value="RNA POLYMERASE ECF-TYPE SIGMA FACTO"/>
    <property type="match status" value="1"/>
</dbReference>
<keyword evidence="2" id="KW-0731">Sigma factor</keyword>
<keyword evidence="7" id="KW-1185">Reference proteome</keyword>
<dbReference type="EMBL" id="JAHQCS010000008">
    <property type="protein sequence ID" value="MBU9710214.1"/>
    <property type="molecule type" value="Genomic_DNA"/>
</dbReference>
<feature type="domain" description="RNA polymerase sigma factor 70 region 4 type 2" evidence="5">
    <location>
        <begin position="111"/>
        <end position="163"/>
    </location>
</feature>
<dbReference type="PANTHER" id="PTHR43133:SF46">
    <property type="entry name" value="RNA POLYMERASE SIGMA-70 FACTOR ECF SUBFAMILY"/>
    <property type="match status" value="1"/>
</dbReference>
<evidence type="ECO:0000259" key="4">
    <source>
        <dbReference type="Pfam" id="PF04542"/>
    </source>
</evidence>
<evidence type="ECO:0000256" key="1">
    <source>
        <dbReference type="ARBA" id="ARBA00023015"/>
    </source>
</evidence>
<reference evidence="6 7" key="1">
    <citation type="submission" date="2021-06" db="EMBL/GenBank/DDBJ databases">
        <title>Bacillus sp. RD4P76, an endophyte from a halophyte.</title>
        <authorList>
            <person name="Sun J.-Q."/>
        </authorList>
    </citation>
    <scope>NUCLEOTIDE SEQUENCE [LARGE SCALE GENOMIC DNA]</scope>
    <source>
        <strain evidence="6 7">CGMCC 1.15917</strain>
    </source>
</reference>
<dbReference type="Pfam" id="PF08281">
    <property type="entry name" value="Sigma70_r4_2"/>
    <property type="match status" value="1"/>
</dbReference>
<evidence type="ECO:0000256" key="2">
    <source>
        <dbReference type="ARBA" id="ARBA00023082"/>
    </source>
</evidence>
<evidence type="ECO:0000259" key="5">
    <source>
        <dbReference type="Pfam" id="PF08281"/>
    </source>
</evidence>
<feature type="domain" description="RNA polymerase sigma-70 region 2" evidence="4">
    <location>
        <begin position="12"/>
        <end position="78"/>
    </location>
</feature>
<dbReference type="RefSeq" id="WP_217064107.1">
    <property type="nucleotide sequence ID" value="NZ_JAHQCS010000008.1"/>
</dbReference>
<dbReference type="InterPro" id="IPR039425">
    <property type="entry name" value="RNA_pol_sigma-70-like"/>
</dbReference>
<evidence type="ECO:0000313" key="7">
    <source>
        <dbReference type="Proteomes" id="UP000784880"/>
    </source>
</evidence>
<dbReference type="CDD" id="cd06171">
    <property type="entry name" value="Sigma70_r4"/>
    <property type="match status" value="1"/>
</dbReference>
<evidence type="ECO:0000313" key="6">
    <source>
        <dbReference type="EMBL" id="MBU9710214.1"/>
    </source>
</evidence>
<protein>
    <submittedName>
        <fullName evidence="6">RNA polymerase sigma factor</fullName>
    </submittedName>
</protein>
<name>A0ABS6JAK8_9BACI</name>